<name>A0A964WW98_9FLAO</name>
<evidence type="ECO:0000313" key="3">
    <source>
        <dbReference type="Proteomes" id="UP000667650"/>
    </source>
</evidence>
<gene>
    <name evidence="2" type="ORF">GTQ34_02650</name>
</gene>
<accession>A0A964WW98</accession>
<dbReference type="RefSeq" id="WP_166522206.1">
    <property type="nucleotide sequence ID" value="NZ_JAAABI010000001.1"/>
</dbReference>
<protein>
    <submittedName>
        <fullName evidence="2">Uncharacterized protein</fullName>
    </submittedName>
</protein>
<reference evidence="2" key="1">
    <citation type="submission" date="2020-01" db="EMBL/GenBank/DDBJ databases">
        <title>Muricauda ochracea sp. nov., isolated from a tidal flat of Garorim bay in Korea.</title>
        <authorList>
            <person name="Kim D."/>
            <person name="Yoo Y."/>
            <person name="Kim J.-J."/>
        </authorList>
    </citation>
    <scope>NUCLEOTIDE SEQUENCE</scope>
    <source>
        <strain evidence="2">JGD-17</strain>
    </source>
</reference>
<keyword evidence="1" id="KW-1133">Transmembrane helix</keyword>
<keyword evidence="3" id="KW-1185">Reference proteome</keyword>
<feature type="transmembrane region" description="Helical" evidence="1">
    <location>
        <begin position="7"/>
        <end position="27"/>
    </location>
</feature>
<keyword evidence="1" id="KW-0812">Transmembrane</keyword>
<dbReference type="AlphaFoldDB" id="A0A964WW98"/>
<comment type="caution">
    <text evidence="2">The sequence shown here is derived from an EMBL/GenBank/DDBJ whole genome shotgun (WGS) entry which is preliminary data.</text>
</comment>
<feature type="transmembrane region" description="Helical" evidence="1">
    <location>
        <begin position="47"/>
        <end position="69"/>
    </location>
</feature>
<evidence type="ECO:0000313" key="2">
    <source>
        <dbReference type="EMBL" id="NAY90806.1"/>
    </source>
</evidence>
<dbReference type="EMBL" id="JAAABI010000001">
    <property type="protein sequence ID" value="NAY90806.1"/>
    <property type="molecule type" value="Genomic_DNA"/>
</dbReference>
<feature type="transmembrane region" description="Helical" evidence="1">
    <location>
        <begin position="76"/>
        <end position="94"/>
    </location>
</feature>
<sequence length="129" mass="14073">MKSRTRILLAVLATLVGGFSLVLYNTLSRDIIFSGLNFCSSSDIELIMAGLSTFASATIAGFITSLIVVRDNNWPHFLISLFIVAKMSFIIIHLQSSGPVWFEAALQLSLLGGLWFGRYSASKFPLAPV</sequence>
<dbReference type="Proteomes" id="UP000667650">
    <property type="component" value="Unassembled WGS sequence"/>
</dbReference>
<evidence type="ECO:0000256" key="1">
    <source>
        <dbReference type="SAM" id="Phobius"/>
    </source>
</evidence>
<organism evidence="2 3">
    <name type="scientific">Flagellimonas ochracea</name>
    <dbReference type="NCBI Taxonomy" id="2696472"/>
    <lineage>
        <taxon>Bacteria</taxon>
        <taxon>Pseudomonadati</taxon>
        <taxon>Bacteroidota</taxon>
        <taxon>Flavobacteriia</taxon>
        <taxon>Flavobacteriales</taxon>
        <taxon>Flavobacteriaceae</taxon>
        <taxon>Flagellimonas</taxon>
    </lineage>
</organism>
<proteinExistence type="predicted"/>
<keyword evidence="1" id="KW-0472">Membrane</keyword>